<evidence type="ECO:0000256" key="9">
    <source>
        <dbReference type="ARBA" id="ARBA00023303"/>
    </source>
</evidence>
<comment type="catalytic activity">
    <reaction evidence="11">
        <text>fluoride(in) = fluoride(out)</text>
        <dbReference type="Rhea" id="RHEA:76159"/>
        <dbReference type="ChEBI" id="CHEBI:17051"/>
    </reaction>
    <physiologicalReaction direction="left-to-right" evidence="11">
        <dbReference type="Rhea" id="RHEA:76160"/>
    </physiologicalReaction>
</comment>
<comment type="caution">
    <text evidence="13">The sequence shown here is derived from an EMBL/GenBank/DDBJ whole genome shotgun (WGS) entry which is preliminary data.</text>
</comment>
<evidence type="ECO:0000256" key="1">
    <source>
        <dbReference type="ARBA" id="ARBA00004651"/>
    </source>
</evidence>
<comment type="function">
    <text evidence="12">Fluoride-specific ion channel. Important for reducing fluoride concentration in the cell, thus reducing its toxicity.</text>
</comment>
<comment type="subcellular location">
    <subcellularLocation>
        <location evidence="1 12">Cell membrane</location>
        <topology evidence="1 12">Multi-pass membrane protein</topology>
    </subcellularLocation>
</comment>
<keyword evidence="12" id="KW-0813">Transport</keyword>
<feature type="transmembrane region" description="Helical" evidence="12">
    <location>
        <begin position="65"/>
        <end position="90"/>
    </location>
</feature>
<evidence type="ECO:0000256" key="5">
    <source>
        <dbReference type="ARBA" id="ARBA00022989"/>
    </source>
</evidence>
<feature type="transmembrane region" description="Helical" evidence="12">
    <location>
        <begin position="6"/>
        <end position="24"/>
    </location>
</feature>
<feature type="transmembrane region" description="Helical" evidence="12">
    <location>
        <begin position="102"/>
        <end position="122"/>
    </location>
</feature>
<evidence type="ECO:0000256" key="12">
    <source>
        <dbReference type="HAMAP-Rule" id="MF_00454"/>
    </source>
</evidence>
<keyword evidence="4 12" id="KW-0812">Transmembrane</keyword>
<dbReference type="PANTHER" id="PTHR28259">
    <property type="entry name" value="FLUORIDE EXPORT PROTEIN 1-RELATED"/>
    <property type="match status" value="1"/>
</dbReference>
<keyword evidence="2 12" id="KW-1003">Cell membrane</keyword>
<feature type="binding site" evidence="12">
    <location>
        <position position="77"/>
    </location>
    <ligand>
        <name>Na(+)</name>
        <dbReference type="ChEBI" id="CHEBI:29101"/>
        <note>structural</note>
    </ligand>
</feature>
<dbReference type="PANTHER" id="PTHR28259:SF1">
    <property type="entry name" value="FLUORIDE EXPORT PROTEIN 1-RELATED"/>
    <property type="match status" value="1"/>
</dbReference>
<dbReference type="HAMAP" id="MF_00454">
    <property type="entry name" value="FluC"/>
    <property type="match status" value="1"/>
</dbReference>
<gene>
    <name evidence="13" type="primary">crcB_1</name>
    <name evidence="12" type="synonym">crcB</name>
    <name evidence="12" type="synonym">fluC</name>
    <name evidence="13" type="ORF">GCM10022228_20100</name>
</gene>
<evidence type="ECO:0000256" key="2">
    <source>
        <dbReference type="ARBA" id="ARBA00022475"/>
    </source>
</evidence>
<keyword evidence="5 12" id="KW-1133">Transmembrane helix</keyword>
<sequence length="132" mass="13015">MFSTTLLMGVMAGGALGGALRAFMARAGARYWGDALPWGTLVANYTAALVLGALAGGMAQSQAAGLFWAFAATGALGGLSTVSSLAQQALSLWQESRRRAACAYLALSAGGGIVLAALGYTLGDAVALGGGV</sequence>
<evidence type="ECO:0000313" key="14">
    <source>
        <dbReference type="Proteomes" id="UP001500133"/>
    </source>
</evidence>
<keyword evidence="6 12" id="KW-0915">Sodium</keyword>
<evidence type="ECO:0000256" key="11">
    <source>
        <dbReference type="ARBA" id="ARBA00035585"/>
    </source>
</evidence>
<dbReference type="EMBL" id="BAAAZT010000076">
    <property type="protein sequence ID" value="GAA3909396.1"/>
    <property type="molecule type" value="Genomic_DNA"/>
</dbReference>
<evidence type="ECO:0000256" key="8">
    <source>
        <dbReference type="ARBA" id="ARBA00023136"/>
    </source>
</evidence>
<dbReference type="InterPro" id="IPR003691">
    <property type="entry name" value="FluC"/>
</dbReference>
<name>A0ABP7LZP8_9GAMM</name>
<accession>A0ABP7LZP8</accession>
<keyword evidence="3" id="KW-0997">Cell inner membrane</keyword>
<feature type="binding site" evidence="12">
    <location>
        <position position="80"/>
    </location>
    <ligand>
        <name>Na(+)</name>
        <dbReference type="ChEBI" id="CHEBI:29101"/>
        <note>structural</note>
    </ligand>
</feature>
<organism evidence="13 14">
    <name type="scientific">Halomonas cibimaris</name>
    <dbReference type="NCBI Taxonomy" id="657012"/>
    <lineage>
        <taxon>Bacteria</taxon>
        <taxon>Pseudomonadati</taxon>
        <taxon>Pseudomonadota</taxon>
        <taxon>Gammaproteobacteria</taxon>
        <taxon>Oceanospirillales</taxon>
        <taxon>Halomonadaceae</taxon>
        <taxon>Halomonas</taxon>
    </lineage>
</organism>
<keyword evidence="14" id="KW-1185">Reference proteome</keyword>
<comment type="similarity">
    <text evidence="10 12">Belongs to the fluoride channel Fluc/FEX (TC 1.A.43) family.</text>
</comment>
<dbReference type="Proteomes" id="UP001500133">
    <property type="component" value="Unassembled WGS sequence"/>
</dbReference>
<dbReference type="Pfam" id="PF02537">
    <property type="entry name" value="CRCB"/>
    <property type="match status" value="1"/>
</dbReference>
<keyword evidence="7 12" id="KW-0406">Ion transport</keyword>
<evidence type="ECO:0000256" key="6">
    <source>
        <dbReference type="ARBA" id="ARBA00023053"/>
    </source>
</evidence>
<keyword evidence="9 12" id="KW-0407">Ion channel</keyword>
<evidence type="ECO:0000256" key="4">
    <source>
        <dbReference type="ARBA" id="ARBA00022692"/>
    </source>
</evidence>
<keyword evidence="8 12" id="KW-0472">Membrane</keyword>
<dbReference type="RefSeq" id="WP_344704806.1">
    <property type="nucleotide sequence ID" value="NZ_BAAAZT010000076.1"/>
</dbReference>
<protein>
    <recommendedName>
        <fullName evidence="12">Fluoride-specific ion channel FluC</fullName>
    </recommendedName>
</protein>
<comment type="activity regulation">
    <text evidence="12">Na(+) is not transported, but it plays an essential structural role and its presence is essential for fluoride channel function.</text>
</comment>
<evidence type="ECO:0000256" key="10">
    <source>
        <dbReference type="ARBA" id="ARBA00035120"/>
    </source>
</evidence>
<reference evidence="14" key="1">
    <citation type="journal article" date="2019" name="Int. J. Syst. Evol. Microbiol.">
        <title>The Global Catalogue of Microorganisms (GCM) 10K type strain sequencing project: providing services to taxonomists for standard genome sequencing and annotation.</title>
        <authorList>
            <consortium name="The Broad Institute Genomics Platform"/>
            <consortium name="The Broad Institute Genome Sequencing Center for Infectious Disease"/>
            <person name="Wu L."/>
            <person name="Ma J."/>
        </authorList>
    </citation>
    <scope>NUCLEOTIDE SEQUENCE [LARGE SCALE GENOMIC DNA]</scope>
    <source>
        <strain evidence="14">JCM 16914</strain>
    </source>
</reference>
<evidence type="ECO:0000256" key="3">
    <source>
        <dbReference type="ARBA" id="ARBA00022519"/>
    </source>
</evidence>
<proteinExistence type="inferred from homology"/>
<evidence type="ECO:0000313" key="13">
    <source>
        <dbReference type="EMBL" id="GAA3909396.1"/>
    </source>
</evidence>
<keyword evidence="12" id="KW-0479">Metal-binding</keyword>
<evidence type="ECO:0000256" key="7">
    <source>
        <dbReference type="ARBA" id="ARBA00023065"/>
    </source>
</evidence>
<feature type="transmembrane region" description="Helical" evidence="12">
    <location>
        <begin position="36"/>
        <end position="59"/>
    </location>
</feature>